<dbReference type="Pfam" id="PF05133">
    <property type="entry name" value="SPP1_portal"/>
    <property type="match status" value="1"/>
</dbReference>
<accession>A0A5J5E5M3</accession>
<name>A0A5J5E5M3_9BIFI</name>
<dbReference type="InterPro" id="IPR021145">
    <property type="entry name" value="Portal_protein_SPP1_Gp6-like"/>
</dbReference>
<sequence length="500" mass="55290">MNAENAPILRGQAGWLAIESAYANTIQGVDDNDQDTINELLKQWRRHYTRNTLRTSYYLARYHYNGVAYSIPPTMKTLAKPMIGWPNKAVRALADLSVFEGVDAPDSLQHQVDDIIADNMLDVKLPQAIVSAYTHGCSFITISADDDGRIRIAPRAADWSSALWDWANDRIGAAMTIRDKDKDGYITRFDAWLPGKVYMCSRSGSTWQAERTDTGFDRPTVVPVVSDQQLYRPLGSSRITRPLMALTDLGLRTLVRMEATAEFYAAPRIWFLGANKSQVSPDTWSSIVSVINGIPAGRNGDKPELRQLTQASMQPHSDMLRTVALMVSSETDIPVNDLGITMDNPASAEAMAEAERKLSRTADRQNKRFTQSIKDIFALALAAQGADEADIRQLRPIWAATKEASDAARADWYQKVASTNPAFADSDVGLTRAGLTWDEINAHRAYERQQRTQQSIDELRAKLTIAKTNGQEDAANGQAYRPAAGQPQPGTAQGVPNTSR</sequence>
<dbReference type="AlphaFoldDB" id="A0A5J5E5M3"/>
<gene>
    <name evidence="2" type="ORF">EMO92_08975</name>
</gene>
<reference evidence="2 3" key="1">
    <citation type="journal article" date="2019" name="Syst. Appl. Microbiol.">
        <title>Characterization of Bifidobacterium species in feaces of the Egyptian fruit bat: Description of B. vespertilionis sp. nov. and B. rousetti sp. nov.</title>
        <authorList>
            <person name="Modesto M."/>
            <person name="Satti M."/>
            <person name="Watanabe K."/>
            <person name="Puglisi E."/>
            <person name="Morelli L."/>
            <person name="Huang C.-H."/>
            <person name="Liou J.-S."/>
            <person name="Miyashita M."/>
            <person name="Tamura T."/>
            <person name="Saito S."/>
            <person name="Mori K."/>
            <person name="Huang L."/>
            <person name="Sciavilla P."/>
            <person name="Sandri C."/>
            <person name="Spiezio C."/>
            <person name="Vitali F."/>
            <person name="Cavalieri D."/>
            <person name="Perpetuini G."/>
            <person name="Tofalo R."/>
            <person name="Bonetti A."/>
            <person name="Arita M."/>
            <person name="Mattarelli P."/>
        </authorList>
    </citation>
    <scope>NUCLEOTIDE SEQUENCE [LARGE SCALE GENOMIC DNA]</scope>
    <source>
        <strain evidence="2 3">RST19</strain>
    </source>
</reference>
<dbReference type="EMBL" id="RZUG01000018">
    <property type="protein sequence ID" value="KAA8824241.1"/>
    <property type="molecule type" value="Genomic_DNA"/>
</dbReference>
<organism evidence="2 3">
    <name type="scientific">Bifidobacterium reuteri</name>
    <dbReference type="NCBI Taxonomy" id="983706"/>
    <lineage>
        <taxon>Bacteria</taxon>
        <taxon>Bacillati</taxon>
        <taxon>Actinomycetota</taxon>
        <taxon>Actinomycetes</taxon>
        <taxon>Bifidobacteriales</taxon>
        <taxon>Bifidobacteriaceae</taxon>
        <taxon>Bifidobacterium</taxon>
    </lineage>
</organism>
<proteinExistence type="predicted"/>
<comment type="caution">
    <text evidence="2">The sequence shown here is derived from an EMBL/GenBank/DDBJ whole genome shotgun (WGS) entry which is preliminary data.</text>
</comment>
<feature type="region of interest" description="Disordered" evidence="1">
    <location>
        <begin position="467"/>
        <end position="500"/>
    </location>
</feature>
<evidence type="ECO:0000256" key="1">
    <source>
        <dbReference type="SAM" id="MobiDB-lite"/>
    </source>
</evidence>
<evidence type="ECO:0000313" key="2">
    <source>
        <dbReference type="EMBL" id="KAA8824241.1"/>
    </source>
</evidence>
<protein>
    <submittedName>
        <fullName evidence="2">Phage portal protein</fullName>
    </submittedName>
</protein>
<dbReference type="RefSeq" id="WP_150335859.1">
    <property type="nucleotide sequence ID" value="NZ_RZUG01000018.1"/>
</dbReference>
<evidence type="ECO:0000313" key="3">
    <source>
        <dbReference type="Proteomes" id="UP000326251"/>
    </source>
</evidence>
<dbReference type="Proteomes" id="UP000326251">
    <property type="component" value="Unassembled WGS sequence"/>
</dbReference>
<feature type="compositionally biased region" description="Polar residues" evidence="1">
    <location>
        <begin position="488"/>
        <end position="500"/>
    </location>
</feature>